<dbReference type="FunFam" id="3.30.200.20:FF:000341">
    <property type="entry name" value="MAP kinase kinase PBS2"/>
    <property type="match status" value="1"/>
</dbReference>
<reference evidence="13" key="1">
    <citation type="submission" date="2022-07" db="EMBL/GenBank/DDBJ databases">
        <title>Phylogenomic reconstructions and comparative analyses of Kickxellomycotina fungi.</title>
        <authorList>
            <person name="Reynolds N.K."/>
            <person name="Stajich J.E."/>
            <person name="Barry K."/>
            <person name="Grigoriev I.V."/>
            <person name="Crous P."/>
            <person name="Smith M.E."/>
        </authorList>
    </citation>
    <scope>NUCLEOTIDE SEQUENCE</scope>
    <source>
        <strain evidence="13">NBRC 100468</strain>
    </source>
</reference>
<dbReference type="PANTHER" id="PTHR48013:SF25">
    <property type="entry name" value="MAP KINASE KINASE PBS2"/>
    <property type="match status" value="1"/>
</dbReference>
<dbReference type="InterPro" id="IPR008271">
    <property type="entry name" value="Ser/Thr_kinase_AS"/>
</dbReference>
<feature type="binding site" evidence="9">
    <location>
        <position position="97"/>
    </location>
    <ligand>
        <name>ATP</name>
        <dbReference type="ChEBI" id="CHEBI:30616"/>
    </ligand>
</feature>
<evidence type="ECO:0000256" key="11">
    <source>
        <dbReference type="SAM" id="MobiDB-lite"/>
    </source>
</evidence>
<dbReference type="PROSITE" id="PS00108">
    <property type="entry name" value="PROTEIN_KINASE_ST"/>
    <property type="match status" value="1"/>
</dbReference>
<keyword evidence="14" id="KW-1185">Reference proteome</keyword>
<evidence type="ECO:0000256" key="8">
    <source>
        <dbReference type="ARBA" id="ARBA00038999"/>
    </source>
</evidence>
<dbReference type="EMBL" id="JANBPU010000007">
    <property type="protein sequence ID" value="KAJ1921095.1"/>
    <property type="molecule type" value="Genomic_DNA"/>
</dbReference>
<evidence type="ECO:0000256" key="4">
    <source>
        <dbReference type="ARBA" id="ARBA00022741"/>
    </source>
</evidence>
<dbReference type="GO" id="GO:0005524">
    <property type="term" value="F:ATP binding"/>
    <property type="evidence" value="ECO:0007669"/>
    <property type="project" value="UniProtKB-UniRule"/>
</dbReference>
<evidence type="ECO:0000313" key="13">
    <source>
        <dbReference type="EMBL" id="KAJ1921095.1"/>
    </source>
</evidence>
<dbReference type="InterPro" id="IPR017441">
    <property type="entry name" value="Protein_kinase_ATP_BS"/>
</dbReference>
<comment type="caution">
    <text evidence="13">The sequence shown here is derived from an EMBL/GenBank/DDBJ whole genome shotgun (WGS) entry which is preliminary data.</text>
</comment>
<dbReference type="Gene3D" id="3.30.200.20">
    <property type="entry name" value="Phosphorylase Kinase, domain 1"/>
    <property type="match status" value="1"/>
</dbReference>
<dbReference type="PROSITE" id="PS50011">
    <property type="entry name" value="PROTEIN_KINASE_DOM"/>
    <property type="match status" value="1"/>
</dbReference>
<dbReference type="Pfam" id="PF00069">
    <property type="entry name" value="Pkinase"/>
    <property type="match status" value="1"/>
</dbReference>
<keyword evidence="3 13" id="KW-0808">Transferase</keyword>
<proteinExistence type="inferred from homology"/>
<name>A0A9W8A835_9FUNG</name>
<evidence type="ECO:0000256" key="1">
    <source>
        <dbReference type="ARBA" id="ARBA00022527"/>
    </source>
</evidence>
<dbReference type="AlphaFoldDB" id="A0A9W8A835"/>
<keyword evidence="1 10" id="KW-0723">Serine/threonine-protein kinase</keyword>
<keyword evidence="5 13" id="KW-0418">Kinase</keyword>
<sequence length="346" mass="38861">MRRRDQGLNLNQLNNPGSVPAGNSSPFSNFSKYINLNGELNFAGKAVINDQGVNFASGKCYNLNIRELQFKEELGRGRYGVVRKVFHKPTNVTMAMKEIQLNLDESSLKQIQMELDVLHSACSEHIVDFYGAFFVETCVYYCMEYMDYGSLDRLYSAGVPEDVLAKITISDSMSIIHRDVKPTNILVNAKGEIKLCDFGVSGKLNQSLAKTSIGCQSYMAPERIEPSTSQSYTIHSDVWSLGLTVIEVSKATYPYDPSTFDSVFAQLNTIVNGAPPTLDPQKFSTKACDFVAQCLQKVPTERLNYTQMLSHPWLAEYETREVDMESWARRAFETTQGQAPRQPVME</sequence>
<comment type="similarity">
    <text evidence="7">Belongs to the protein kinase superfamily. STE Ser/Thr protein kinase family. MAP kinase kinase subfamily.</text>
</comment>
<dbReference type="GO" id="GO:0071474">
    <property type="term" value="P:cellular hyperosmotic response"/>
    <property type="evidence" value="ECO:0007669"/>
    <property type="project" value="TreeGrafter"/>
</dbReference>
<dbReference type="GO" id="GO:0005737">
    <property type="term" value="C:cytoplasm"/>
    <property type="evidence" value="ECO:0007669"/>
    <property type="project" value="UniProtKB-ARBA"/>
</dbReference>
<keyword evidence="4 9" id="KW-0547">Nucleotide-binding</keyword>
<evidence type="ECO:0000313" key="14">
    <source>
        <dbReference type="Proteomes" id="UP001150538"/>
    </source>
</evidence>
<evidence type="ECO:0000256" key="2">
    <source>
        <dbReference type="ARBA" id="ARBA00022553"/>
    </source>
</evidence>
<dbReference type="GO" id="GO:0004674">
    <property type="term" value="F:protein serine/threonine kinase activity"/>
    <property type="evidence" value="ECO:0007669"/>
    <property type="project" value="UniProtKB-KW"/>
</dbReference>
<keyword evidence="2" id="KW-0597">Phosphoprotein</keyword>
<dbReference type="EC" id="2.7.12.2" evidence="8"/>
<dbReference type="GO" id="GO:0032991">
    <property type="term" value="C:protein-containing complex"/>
    <property type="evidence" value="ECO:0007669"/>
    <property type="project" value="UniProtKB-ARBA"/>
</dbReference>
<accession>A0A9W8A835</accession>
<dbReference type="SUPFAM" id="SSF56112">
    <property type="entry name" value="Protein kinase-like (PK-like)"/>
    <property type="match status" value="1"/>
</dbReference>
<dbReference type="PANTHER" id="PTHR48013">
    <property type="entry name" value="DUAL SPECIFICITY MITOGEN-ACTIVATED PROTEIN KINASE KINASE 5-RELATED"/>
    <property type="match status" value="1"/>
</dbReference>
<protein>
    <recommendedName>
        <fullName evidence="8">mitogen-activated protein kinase kinase</fullName>
        <ecNumber evidence="8">2.7.12.2</ecNumber>
    </recommendedName>
</protein>
<dbReference type="InterPro" id="IPR011009">
    <property type="entry name" value="Kinase-like_dom_sf"/>
</dbReference>
<dbReference type="InterPro" id="IPR000719">
    <property type="entry name" value="Prot_kinase_dom"/>
</dbReference>
<dbReference type="SMART" id="SM00220">
    <property type="entry name" value="S_TKc"/>
    <property type="match status" value="1"/>
</dbReference>
<evidence type="ECO:0000256" key="7">
    <source>
        <dbReference type="ARBA" id="ARBA00038035"/>
    </source>
</evidence>
<dbReference type="GO" id="GO:0004708">
    <property type="term" value="F:MAP kinase kinase activity"/>
    <property type="evidence" value="ECO:0007669"/>
    <property type="project" value="UniProtKB-EC"/>
</dbReference>
<dbReference type="PROSITE" id="PS00107">
    <property type="entry name" value="PROTEIN_KINASE_ATP"/>
    <property type="match status" value="1"/>
</dbReference>
<evidence type="ECO:0000256" key="6">
    <source>
        <dbReference type="ARBA" id="ARBA00022840"/>
    </source>
</evidence>
<evidence type="ECO:0000259" key="12">
    <source>
        <dbReference type="PROSITE" id="PS50011"/>
    </source>
</evidence>
<evidence type="ECO:0000256" key="3">
    <source>
        <dbReference type="ARBA" id="ARBA00022679"/>
    </source>
</evidence>
<evidence type="ECO:0000256" key="9">
    <source>
        <dbReference type="PROSITE-ProRule" id="PRU10141"/>
    </source>
</evidence>
<dbReference type="GO" id="GO:0038066">
    <property type="term" value="P:p38MAPK cascade"/>
    <property type="evidence" value="ECO:0007669"/>
    <property type="project" value="UniProtKB-ARBA"/>
</dbReference>
<organism evidence="13 14">
    <name type="scientific">Mycoemilia scoparia</name>
    <dbReference type="NCBI Taxonomy" id="417184"/>
    <lineage>
        <taxon>Eukaryota</taxon>
        <taxon>Fungi</taxon>
        <taxon>Fungi incertae sedis</taxon>
        <taxon>Zoopagomycota</taxon>
        <taxon>Kickxellomycotina</taxon>
        <taxon>Kickxellomycetes</taxon>
        <taxon>Kickxellales</taxon>
        <taxon>Kickxellaceae</taxon>
        <taxon>Mycoemilia</taxon>
    </lineage>
</organism>
<dbReference type="OrthoDB" id="10252354at2759"/>
<dbReference type="Proteomes" id="UP001150538">
    <property type="component" value="Unassembled WGS sequence"/>
</dbReference>
<evidence type="ECO:0000256" key="5">
    <source>
        <dbReference type="ARBA" id="ARBA00022777"/>
    </source>
</evidence>
<keyword evidence="6 9" id="KW-0067">ATP-binding</keyword>
<gene>
    <name evidence="13" type="primary">wis1</name>
    <name evidence="13" type="ORF">H4219_000954</name>
</gene>
<feature type="domain" description="Protein kinase" evidence="12">
    <location>
        <begin position="68"/>
        <end position="314"/>
    </location>
</feature>
<evidence type="ECO:0000256" key="10">
    <source>
        <dbReference type="RuleBase" id="RU000304"/>
    </source>
</evidence>
<feature type="region of interest" description="Disordered" evidence="11">
    <location>
        <begin position="1"/>
        <end position="24"/>
    </location>
</feature>
<dbReference type="Gene3D" id="1.10.510.10">
    <property type="entry name" value="Transferase(Phosphotransferase) domain 1"/>
    <property type="match status" value="1"/>
</dbReference>